<dbReference type="InterPro" id="IPR032430">
    <property type="entry name" value="Blm10_mid"/>
</dbReference>
<evidence type="ECO:0000256" key="10">
    <source>
        <dbReference type="SAM" id="Phobius"/>
    </source>
</evidence>
<feature type="transmembrane region" description="Helical" evidence="10">
    <location>
        <begin position="239"/>
        <end position="266"/>
    </location>
</feature>
<evidence type="ECO:0000256" key="4">
    <source>
        <dbReference type="ARBA" id="ARBA00022490"/>
    </source>
</evidence>
<dbReference type="Pfam" id="PF11919">
    <property type="entry name" value="PSME4_C"/>
    <property type="match status" value="1"/>
</dbReference>
<dbReference type="InterPro" id="IPR055455">
    <property type="entry name" value="HEAT_PSME4"/>
</dbReference>
<feature type="transmembrane region" description="Helical" evidence="10">
    <location>
        <begin position="209"/>
        <end position="227"/>
    </location>
</feature>
<feature type="transmembrane region" description="Helical" evidence="10">
    <location>
        <begin position="345"/>
        <end position="366"/>
    </location>
</feature>
<keyword evidence="8" id="KW-0539">Nucleus</keyword>
<dbReference type="GO" id="GO:0070628">
    <property type="term" value="F:proteasome binding"/>
    <property type="evidence" value="ECO:0007669"/>
    <property type="project" value="InterPro"/>
</dbReference>
<evidence type="ECO:0000256" key="2">
    <source>
        <dbReference type="ARBA" id="ARBA00004496"/>
    </source>
</evidence>
<dbReference type="Pfam" id="PF16507">
    <property type="entry name" value="HEAT_PSME4_mid"/>
    <property type="match status" value="1"/>
</dbReference>
<keyword evidence="6" id="KW-0227">DNA damage</keyword>
<dbReference type="SUPFAM" id="SSF48371">
    <property type="entry name" value="ARM repeat"/>
    <property type="match status" value="2"/>
</dbReference>
<accession>A0A093V8Q7</accession>
<dbReference type="Pfam" id="PF23096">
    <property type="entry name" value="HEAT_PSME4"/>
    <property type="match status" value="1"/>
</dbReference>
<evidence type="ECO:0000256" key="3">
    <source>
        <dbReference type="ARBA" id="ARBA00005739"/>
    </source>
</evidence>
<dbReference type="GO" id="GO:0005829">
    <property type="term" value="C:cytosol"/>
    <property type="evidence" value="ECO:0007669"/>
    <property type="project" value="TreeGrafter"/>
</dbReference>
<comment type="subcellular location">
    <subcellularLocation>
        <location evidence="2">Cytoplasm</location>
    </subcellularLocation>
    <subcellularLocation>
        <location evidence="1">Nucleus</location>
    </subcellularLocation>
</comment>
<dbReference type="GO" id="GO:0006506">
    <property type="term" value="P:GPI anchor biosynthetic process"/>
    <property type="evidence" value="ECO:0007669"/>
    <property type="project" value="UniProtKB-UniPathway"/>
</dbReference>
<feature type="compositionally biased region" description="Acidic residues" evidence="9">
    <location>
        <begin position="1410"/>
        <end position="1429"/>
    </location>
</feature>
<keyword evidence="7" id="KW-0234">DNA repair</keyword>
<feature type="compositionally biased region" description="Polar residues" evidence="9">
    <location>
        <begin position="2333"/>
        <end position="2344"/>
    </location>
</feature>
<evidence type="ECO:0000256" key="7">
    <source>
        <dbReference type="ARBA" id="ARBA00023204"/>
    </source>
</evidence>
<feature type="transmembrane region" description="Helical" evidence="10">
    <location>
        <begin position="142"/>
        <end position="162"/>
    </location>
</feature>
<dbReference type="GO" id="GO:0005634">
    <property type="term" value="C:nucleus"/>
    <property type="evidence" value="ECO:0007669"/>
    <property type="project" value="UniProtKB-SubCell"/>
</dbReference>
<dbReference type="GO" id="GO:0016020">
    <property type="term" value="C:membrane"/>
    <property type="evidence" value="ECO:0007669"/>
    <property type="project" value="GOC"/>
</dbReference>
<evidence type="ECO:0000256" key="1">
    <source>
        <dbReference type="ARBA" id="ARBA00004123"/>
    </source>
</evidence>
<reference key="1">
    <citation type="journal article" date="2014" name="PLoS Genet.">
        <title>Signature Gene Expression Reveals Novel Clues to the Molecular Mechanisms of Dimorphic Transition in Penicillium marneffei.</title>
        <authorList>
            <person name="Yang E."/>
            <person name="Wang G."/>
            <person name="Cai J."/>
            <person name="Woo P.C."/>
            <person name="Lau S.K."/>
            <person name="Yuen K.-Y."/>
            <person name="Chow W.-N."/>
            <person name="Lin X."/>
        </authorList>
    </citation>
    <scope>NUCLEOTIDE SEQUENCE [LARGE SCALE GENOMIC DNA]</scope>
    <source>
        <strain>PM1</strain>
    </source>
</reference>
<comment type="caution">
    <text evidence="15">The sequence shown here is derived from an EMBL/GenBank/DDBJ whole genome shotgun (WGS) entry which is preliminary data.</text>
</comment>
<gene>
    <name evidence="15" type="ORF">GQ26_0122260</name>
</gene>
<keyword evidence="5" id="KW-0677">Repeat</keyword>
<evidence type="ECO:0000259" key="14">
    <source>
        <dbReference type="Pfam" id="PF23096"/>
    </source>
</evidence>
<evidence type="ECO:0000313" key="15">
    <source>
        <dbReference type="EMBL" id="KFX48530.1"/>
    </source>
</evidence>
<dbReference type="GO" id="GO:0006281">
    <property type="term" value="P:DNA repair"/>
    <property type="evidence" value="ECO:0007669"/>
    <property type="project" value="UniProtKB-KW"/>
</dbReference>
<keyword evidence="10" id="KW-0812">Transmembrane</keyword>
<dbReference type="Pfam" id="PF04188">
    <property type="entry name" value="Mannosyl_trans2"/>
    <property type="match status" value="1"/>
</dbReference>
<evidence type="ECO:0000259" key="12">
    <source>
        <dbReference type="Pfam" id="PF16507"/>
    </source>
</evidence>
<keyword evidence="15" id="KW-0328">Glycosyltransferase</keyword>
<comment type="similarity">
    <text evidence="3">Belongs to the BLM10 family.</text>
</comment>
<dbReference type="GO" id="GO:0004376">
    <property type="term" value="F:GPI mannosyltransferase activity"/>
    <property type="evidence" value="ECO:0007669"/>
    <property type="project" value="InterPro"/>
</dbReference>
<feature type="transmembrane region" description="Helical" evidence="10">
    <location>
        <begin position="35"/>
        <end position="58"/>
    </location>
</feature>
<dbReference type="GO" id="GO:0016504">
    <property type="term" value="F:peptidase activator activity"/>
    <property type="evidence" value="ECO:0007669"/>
    <property type="project" value="InterPro"/>
</dbReference>
<dbReference type="InterPro" id="IPR035309">
    <property type="entry name" value="PSME4"/>
</dbReference>
<evidence type="ECO:0000256" key="5">
    <source>
        <dbReference type="ARBA" id="ARBA00022737"/>
    </source>
</evidence>
<dbReference type="InterPro" id="IPR021843">
    <property type="entry name" value="PSME4_C"/>
</dbReference>
<sequence length="2440" mass="274911">MNTKTSKPMMDDSSTRKAVDTGYDPYYLRYPIKTLTVLFLAWKAILLPIIANSPGLGYDTSTNLLAVSSPTSAFSTTWPNPLLSSISSSSSGIWNFVRWDAIYFVRVAERGYLFEQEWAWGYGWTGLLSFLGSAFANHNGDVPIAAIAFSGIALSHLSHFLSSLILHALTKLLFGYETRSQKAFCLISAALHIISPAGAFLSAPYGESLFSLLNFTGFYIYSSALLVENAGSRARRDIYFLLAGILFATATIIRGNGIISGCLFAYDAVQGVLQFLNNGLSIDLIRRTGFIVLGGSIVALGSIIPQYIAYTEYCVATTRPWCERLLPSVYGWVQVHYWNNGFLRYWTISNLPLFILAAPVLAAMLYSSFRALTGRLGPSHTTHVSISKMNTSQSAVLRLAIAQGILAAMTLTSLHVQIINRIASGYPVWYWYLATSAWGSTTQLGSRIFTTAVQGMAMYALIQAVLYGSFLPPALTIAHANTAERIAAILTSENFQTGHEISRATSPGGEPVEADGSKKARVRPRTYPYFSYLPYQTEDDSQREENLHEILSCLYVAIKAGDFSPGAVHWTRELRGWLSLKFDPTREERIKLVRLYYELSLAPGIDPNVAERFASMFMLLTKRKHYLRPVKDLVLDWKPLFKEIKAFVLPTESGLIQSTNLKRNIKTLTKLCAFAQLYFDPCELLAMLEEFLPHFTTSFSEGAFVVVGLMNLLLPTSPAPEHRDDLRPQKFLPTYFHLWSLVNRSKTFDMNFLDLLSRLARDSLPASHIPFSEYGIFTKDQSSLIFTAILRLLEIPVGQATSPYSALVDISSGLGIMLDRDSRKHPVAHHIARWIVMSLSPACLDSPDSILHQLEGLIQAVETFFHPSNSGNWTKTLAQLVYYLSDFFIMRWNREHNGEMEVPPERKLNEPLKKRFVLCLRDVIFMGIYAKSGTAMNFSLSTLQSLAYLEPQLILPGALQRIYPSMQGLVEVHRTTSSLRSLQVLSRIIARTKGFRCHMTTLLGLALPGIDPNDLEKSMHALSFIQSVCYNIPFEDLTKGRDDVNCNMLAMQWITGEVERMEVEGANVQLNYDTDLSDETEEMILRSSTTGFGEFLISFLGRVFTLLENLPDASRVKSGSPEENVVNTLPATLMPLLSALSPELYDMALQKVVDFVSNHVIHQARDAMAFICNAVCKVNPEKALKRFVPLLIQGIRSEIDENGAASTRTTGSEVLPRDRALVWNVSMLSMCVVHVGSAVLNHKQELLDIAIYMQEKCKGIPTIHVSNFIHHLLLNLTVTYTLDYGLFELEDIKDGIKIEHWGYCPDPQNLNINWHVPNRQEIEFAVALFQSQAESALSQLTALTDGTSSVKRDGSGKEWSDEVTRKLVLLRLIISGISVLFDPKAASKAGGDTNGSSDVEITETNGHIAEEEDQDDNDDSSLDSSDEETVRETFTYPTGYSLTEDDPLYHTIHDIRKRAGFILHDVHRFLTDKQEDDVPCFGALYTAYRSWFIDVGIERSAHVLDRVTRLLAADIHPYKVSGVRKDYPRPLLVRRANVYHLQRLRHNAAPRPRSKLDEILFLDLAESSVSLYTDIRRNAQNAGESALKAVWGSRLVVIPPLLQALQKAIKENDHARIKGALYSLLYGSLAKTVGRHWKYTPDVVRAFIDASSVDKPSVQKLCSGAIYQIMEYGRPLERMAVLNEELVDSIAPAENVEDTITQKRNSISKKRVQIEGKKAELAEELVEMAQTSHWKIASRAASIVVSMGLRFDHIASEKLIDLVTNGSIDTHPGLRGMYSQALIALFTMIDVRAICNHSYENYILGEQSFPARIQVATKRYEKGWTEEYLASFAKPSAEYYIDHDFPGWLVWSSKMPAYKANIKKDIEYDDVEWTIRKHMGQLLDRQWFRSFFAYLKQEPRDASADKFRMACAMMLLYTFELMIRDELTAATFEEIKEEIELVFEDGSDKHQHRATAEILGALISSVADTDVEKRNMVWEYAFPMVKKILEDGLTPENSGYWTTFLHMILQCRDPRRSWPLVDWLASFKLDMLSNAAFKESSKISLLHQCVIDAGWHFQLEKPIVEDFVSHLDHPYKGVREAMGHTLGSIFRTRYHESHADVDSLIEAQNSSSSIGTYPYYPSKDFSEMLTTVFERLKVWRHERQPGQQTPSSYTSGSKTVLLWLDSTLSSHECTQLVPLFATTFTEELLHMMDVKEDPELQSLAYHVFRHLPNIPYPAENESSFIETLVHIGQRATSWHQRLRVMINMQIIYFRRLFLLSASDRDKLFECVANMLQDSQHEVRVGASATLSGMIRCSPVALREAYVAKFQERFTKTLVKNPLPKKPKSHIDRSSATSSRTGTPTPEHTRLIIIRHAAVLGLGALVQAFPYASPPPYWMPDALTTLSTKAAHDPGVVGSSVKSIISEFKKTRQDTWHIDQKVFTSDQLEDLSGVLWKSYFA</sequence>
<evidence type="ECO:0000259" key="11">
    <source>
        <dbReference type="Pfam" id="PF11919"/>
    </source>
</evidence>
<dbReference type="EMBL" id="JPOX01000012">
    <property type="protein sequence ID" value="KFX48530.1"/>
    <property type="molecule type" value="Genomic_DNA"/>
</dbReference>
<feature type="domain" description="Proteasome activator Blm10 middle HEAT repeats region" evidence="12">
    <location>
        <begin position="854"/>
        <end position="1381"/>
    </location>
</feature>
<name>A0A093V8Q7_TALMA</name>
<dbReference type="InterPro" id="IPR016024">
    <property type="entry name" value="ARM-type_fold"/>
</dbReference>
<feature type="domain" description="Proteasome activator Blm10 N-terminal" evidence="13">
    <location>
        <begin position="499"/>
        <end position="566"/>
    </location>
</feature>
<feature type="region of interest" description="Disordered" evidence="9">
    <location>
        <begin position="1406"/>
        <end position="1438"/>
    </location>
</feature>
<dbReference type="GO" id="GO:0010499">
    <property type="term" value="P:proteasomal ubiquitin-independent protein catabolic process"/>
    <property type="evidence" value="ECO:0007669"/>
    <property type="project" value="TreeGrafter"/>
</dbReference>
<dbReference type="PANTHER" id="PTHR32170">
    <property type="entry name" value="PROTEASOME ACTIVATOR COMPLEX SUBUNIT 4"/>
    <property type="match status" value="1"/>
</dbReference>
<feature type="domain" description="Proteasome activator complex subunit 4-like HEAT repeat-like" evidence="14">
    <location>
        <begin position="1847"/>
        <end position="2047"/>
    </location>
</feature>
<dbReference type="PANTHER" id="PTHR32170:SF3">
    <property type="entry name" value="PROTEASOME ACTIVATOR COMPLEX SUBUNIT 4"/>
    <property type="match status" value="1"/>
</dbReference>
<evidence type="ECO:0000256" key="6">
    <source>
        <dbReference type="ARBA" id="ARBA00022763"/>
    </source>
</evidence>
<reference evidence="15" key="2">
    <citation type="journal article" date="2014" name="PLoS Genet.">
        <title>Signature gene expression reveals novel clues to the molecular mechanisms of dimorphic transition in Penicillium marneffei.</title>
        <authorList>
            <person name="Yang E."/>
            <person name="Wang G."/>
            <person name="Cai J."/>
            <person name="Woo P.C."/>
            <person name="Lau S.K."/>
            <person name="Yuen K.-Y."/>
            <person name="Chow W.-N."/>
            <person name="Lin X."/>
        </authorList>
    </citation>
    <scope>NUCLEOTIDE SEQUENCE</scope>
    <source>
        <strain evidence="15">PM1</strain>
    </source>
</reference>
<dbReference type="InterPro" id="IPR032372">
    <property type="entry name" value="Blm10_N"/>
</dbReference>
<evidence type="ECO:0000256" key="9">
    <source>
        <dbReference type="SAM" id="MobiDB-lite"/>
    </source>
</evidence>
<dbReference type="InterPro" id="IPR007315">
    <property type="entry name" value="PIG-V/Gpi18"/>
</dbReference>
<feature type="transmembrane region" description="Helical" evidence="10">
    <location>
        <begin position="183"/>
        <end position="203"/>
    </location>
</feature>
<protein>
    <submittedName>
        <fullName evidence="15">GPI mannosyltransferase 2</fullName>
    </submittedName>
</protein>
<feature type="region of interest" description="Disordered" evidence="9">
    <location>
        <begin position="2320"/>
        <end position="2344"/>
    </location>
</feature>
<keyword evidence="15" id="KW-0808">Transferase</keyword>
<keyword evidence="4" id="KW-0963">Cytoplasm</keyword>
<keyword evidence="10" id="KW-1133">Transmembrane helix</keyword>
<keyword evidence="10" id="KW-0472">Membrane</keyword>
<dbReference type="UniPathway" id="UPA00196"/>
<evidence type="ECO:0000256" key="8">
    <source>
        <dbReference type="ARBA" id="ARBA00023242"/>
    </source>
</evidence>
<proteinExistence type="inferred from homology"/>
<evidence type="ECO:0000259" key="13">
    <source>
        <dbReference type="Pfam" id="PF16547"/>
    </source>
</evidence>
<organism evidence="15">
    <name type="scientific">Talaromyces marneffei PM1</name>
    <dbReference type="NCBI Taxonomy" id="1077442"/>
    <lineage>
        <taxon>Eukaryota</taxon>
        <taxon>Fungi</taxon>
        <taxon>Dikarya</taxon>
        <taxon>Ascomycota</taxon>
        <taxon>Pezizomycotina</taxon>
        <taxon>Eurotiomycetes</taxon>
        <taxon>Eurotiomycetidae</taxon>
        <taxon>Eurotiales</taxon>
        <taxon>Trichocomaceae</taxon>
        <taxon>Talaromyces</taxon>
        <taxon>Talaromyces sect. Talaromyces</taxon>
    </lineage>
</organism>
<feature type="domain" description="Proteasome activator complex subunit 4 C-terminal" evidence="11">
    <location>
        <begin position="2352"/>
        <end position="2440"/>
    </location>
</feature>
<dbReference type="Pfam" id="PF16547">
    <property type="entry name" value="BLM10_N"/>
    <property type="match status" value="1"/>
</dbReference>
<dbReference type="GO" id="GO:0000009">
    <property type="term" value="F:alpha-1,6-mannosyltransferase activity"/>
    <property type="evidence" value="ECO:0007669"/>
    <property type="project" value="InterPro"/>
</dbReference>